<dbReference type="RefSeq" id="XP_012769099.1">
    <property type="nucleotide sequence ID" value="XM_012913645.1"/>
</dbReference>
<sequence length="1853" mass="202136">MTAHGIDLSTLKDCLQFLKWLNDSQQSSMRGKVAEELARRVSDKYNSVNTREIQNALSQFLGHVTKFHRKLCHNPAAGIYRGKNANDITEALLECIPKFLTALYYLWYDVNATFGTLGGGGWKLDYPGYEREWRMWSSSGGDLQKYFRATVSDAENYGGIIPGGFGFQEIRHNDDWYGYYQGYLMEGDIKNILDKQKNQFFRDIFATSVVSKSGLHKVNTANALALVGTFCEIVADAEKKKQVDQLKNVVKPPDKCINWGHLKDHCAQLQRQFSKIFKRQRFSHTGESPKLKDLNTRKFAQSAADWLRTNLETVRTNLSNISTSGPNIQRYRDNLGEYFTKHFFPYGFTFDNHYGISSNVAKNLPKELNGVIVEFVKRKNGLEKLREILEGENCPDQPKSSSETVSPNAKGSGTSVTTGGGGGQKGGTQGNATPGSTSSVTSKGAANKTEATTPKAAEPTAPKSEAVKPPATTTTATPPQGKKADGTPDQGTAGNGPQNTGSRNQGASNQNNGQSAAHPATSSVVKSPTSPSPGGAGASGTPGAKGDKGKQGSPDSKPTSVVQTGQNNVQKQQPLPPPQPALTPQATPPRAPAVPGPNGSPSGGGGAGPKAGDTSSSAKSQPSSVQLPGPQSSSASGNSGVKGSASVPGPTGAKGQDTQGGSNAGTQPAGASQSVTTQRSSDSSPVPPSSGGPGIGGGQVSTAVPGQQGDNGLGARGGVTDSSRPAISTSAGQLSTPGASTSGPQPSGASGSSGGQGPGGQGPASDPAQSRDQVVQTSQISNGTSSGDSGADSGGGGDRAGGGGKQKPVAAITKSIQCSANQIESVDMSGKPFCRNKPNTSYRKPLSENAVNKITNAYEKTVVENILNELNTKHPNRRILQSRIPPTPPSQPSRPAPGPYPLPPGGRDVQGRRYYEPAEGRGRHDDGSMAVNQPSEFDGQPIPDTASKELQERIKNKVEGIKFLKSLESKAQQEEVEQLRRDEKTVNAEQEKKAKAEWEKRKQQGKGVKKHDEDLDRIQKTLQRSNRANEARLRQEEEQRKFIEAAPQLDGSQATDDAYGERWPWWYPGLLYREVTGKPIDDDLPEQLQDQRERLFHEKIQDDLGRHIDERKELKTLERQEKDRIEQHNKDAEEKLRQGRIQHMQLNPPITTVLPPLPDPRELPDSLKHPDITFKVVDDTDGQSFAQKSQDAAQRIKDYYEEQKQRVEDEKKVYKEELEQKMKNATQAHVESIKRAGEIVQSEMLQKKFHGGDFDIALAPSLKVDDFEENAHEAYRIYGPSPKKTPDKIFEYNPKWNNVINYGLIVDPNPNMCNNPWNYAHDSATSSTLPPPPDSDHLPPPTNVKAMLFWLVGLNTYGLIAKMERHMENILNEINGDTFYPKYALQVNGDLSSLSASHIADTLTEACLYSAHVLNGIMRMQSGDALSDIDFKLEYDKLHYSPDPACLLCQLRDYVYACCHQLQFLKSQCSRDKLSGGWQDCGYGSDITASKSPLQAFLTDGWDSDFDTHPFDPCNLCHKSRVRMGFQANDLPKSSQQGSAISSILTPSCGGDDPLLTLCSYLNCLTRRTPRTTGELVSFFHHFGIELHDFDQSKLSKLGTSLCNPHPDCPDWDRLKNSSLHAVKGIRGTEALISKHNSNHNNEHPRTLSTLVGCSSATANCPQHCSPITYRAYALYSQSFAHTYLSWAAYLPDRLWESLDKLHYDLQKHLGSGKCSSLHSCPYAMPLLYLHGFTPPGVGSQPKLTCSDVTAKLQEIVNGGPIATLMTAMDNFLYNIREPFIFTLLTLWSTALLVLANTMLYRLDVLHIRSHLIRTKASHHIDVKALLTKGRKMLSLYKDVDYFDEDPIGQLAL</sequence>
<dbReference type="PANTHER" id="PTHR48125:SF10">
    <property type="entry name" value="OS12G0136300 PROTEIN"/>
    <property type="match status" value="1"/>
</dbReference>
<dbReference type="KEGG" id="bbig:BBBOND_0308170"/>
<feature type="compositionally biased region" description="Gly residues" evidence="2">
    <location>
        <begin position="792"/>
        <end position="805"/>
    </location>
</feature>
<feature type="region of interest" description="Disordered" evidence="2">
    <location>
        <begin position="390"/>
        <end position="808"/>
    </location>
</feature>
<evidence type="ECO:0000313" key="4">
    <source>
        <dbReference type="EMBL" id="CDR71885.1"/>
    </source>
</evidence>
<keyword evidence="6" id="KW-1185">Reference proteome</keyword>
<keyword evidence="3" id="KW-0472">Membrane</keyword>
<feature type="compositionally biased region" description="Low complexity" evidence="2">
    <location>
        <begin position="610"/>
        <end position="624"/>
    </location>
</feature>
<feature type="compositionally biased region" description="Pro residues" evidence="2">
    <location>
        <begin position="885"/>
        <end position="904"/>
    </location>
</feature>
<dbReference type="EMBL" id="LK055226">
    <property type="protein sequence ID" value="CDR71885.1"/>
    <property type="molecule type" value="Genomic_DNA"/>
</dbReference>
<dbReference type="VEuPathDB" id="PiroplasmaDB:BBBOND_0308170"/>
<dbReference type="GeneID" id="24562102"/>
<feature type="compositionally biased region" description="Polar residues" evidence="2">
    <location>
        <begin position="553"/>
        <end position="571"/>
    </location>
</feature>
<evidence type="ECO:0000313" key="6">
    <source>
        <dbReference type="Proteomes" id="UP000033188"/>
    </source>
</evidence>
<evidence type="ECO:0008006" key="7">
    <source>
        <dbReference type="Google" id="ProtNLM"/>
    </source>
</evidence>
<feature type="compositionally biased region" description="Polar residues" evidence="2">
    <location>
        <begin position="489"/>
        <end position="500"/>
    </location>
</feature>
<dbReference type="STRING" id="5866.A0A061BK77"/>
<dbReference type="KEGG" id="bbig:BBBOND_0005470"/>
<keyword evidence="3" id="KW-0812">Transmembrane</keyword>
<protein>
    <recommendedName>
        <fullName evidence="7">Ribosome-binding protein 1</fullName>
    </recommendedName>
</protein>
<reference evidence="6" key="1">
    <citation type="journal article" date="2014" name="Nucleic Acids Res.">
        <title>The evolutionary dynamics of variant antigen genes in Babesia reveal a history of genomic innovation underlying host-parasite interaction.</title>
        <authorList>
            <person name="Jackson A.P."/>
            <person name="Otto T.D."/>
            <person name="Darby A."/>
            <person name="Ramaprasad A."/>
            <person name="Xia D."/>
            <person name="Echaide I.E."/>
            <person name="Farber M."/>
            <person name="Gahlot S."/>
            <person name="Gamble J."/>
            <person name="Gupta D."/>
            <person name="Gupta Y."/>
            <person name="Jackson L."/>
            <person name="Malandrin L."/>
            <person name="Malas T.B."/>
            <person name="Moussa E."/>
            <person name="Nair M."/>
            <person name="Reid A.J."/>
            <person name="Sanders M."/>
            <person name="Sharma J."/>
            <person name="Tracey A."/>
            <person name="Quail M.A."/>
            <person name="Weir W."/>
            <person name="Wastling J.M."/>
            <person name="Hall N."/>
            <person name="Willadsen P."/>
            <person name="Lingelbach K."/>
            <person name="Shiels B."/>
            <person name="Tait A."/>
            <person name="Berriman M."/>
            <person name="Allred D.R."/>
            <person name="Pain A."/>
        </authorList>
    </citation>
    <scope>NUCLEOTIDE SEQUENCE [LARGE SCALE GENOMIC DNA]</scope>
    <source>
        <strain evidence="6">Bond</strain>
    </source>
</reference>
<evidence type="ECO:0000256" key="3">
    <source>
        <dbReference type="SAM" id="Phobius"/>
    </source>
</evidence>
<feature type="compositionally biased region" description="Basic and acidic residues" evidence="2">
    <location>
        <begin position="1027"/>
        <end position="1043"/>
    </location>
</feature>
<accession>A0A061BK77</accession>
<feature type="compositionally biased region" description="Low complexity" evidence="2">
    <location>
        <begin position="501"/>
        <end position="533"/>
    </location>
</feature>
<keyword evidence="3" id="KW-1133">Transmembrane helix</keyword>
<feature type="compositionally biased region" description="Basic and acidic residues" evidence="2">
    <location>
        <begin position="967"/>
        <end position="1002"/>
    </location>
</feature>
<feature type="compositionally biased region" description="Low complexity" evidence="2">
    <location>
        <begin position="735"/>
        <end position="750"/>
    </location>
</feature>
<dbReference type="VEuPathDB" id="PiroplasmaDB:BBBOND_0005470"/>
<keyword evidence="1" id="KW-0175">Coiled coil</keyword>
<feature type="compositionally biased region" description="Basic and acidic residues" evidence="2">
    <location>
        <begin position="1010"/>
        <end position="1019"/>
    </location>
</feature>
<reference evidence="4" key="2">
    <citation type="journal article" date="2014" name="Nucleic Acids Res.">
        <title>The evolutionary dynamics of variant antigen genes in Babesia reveal a history of genomic innovation underlying host-parasite interaction.</title>
        <authorList>
            <person name="Jackson A.P."/>
            <person name="Otto T.D."/>
            <person name="Darby A."/>
            <person name="Ramaprasad A."/>
            <person name="Xia D."/>
            <person name="Echaide I.E."/>
            <person name="Farber M."/>
            <person name="Gahlot S."/>
            <person name="Gamble J."/>
            <person name="Gupta D."/>
            <person name="Gupta Y."/>
            <person name="Jackson L."/>
            <person name="Malandrin L."/>
            <person name="Malas T.B."/>
            <person name="Moussa E."/>
            <person name="Nair M."/>
            <person name="Reid AJ."/>
            <person name="Sanders M."/>
            <person name="Sharma J."/>
            <person name="Tracey A."/>
            <person name="Quail M.A."/>
            <person name="Weir W."/>
            <person name="Wastling J.M."/>
            <person name="Hall N."/>
            <person name="Willadsen P."/>
            <person name="Lingelbach K."/>
            <person name="Shiels B."/>
            <person name="Tait A."/>
            <person name="Berriman M."/>
            <person name="Allred D.R."/>
            <person name="Pain A."/>
        </authorList>
    </citation>
    <scope>NUCLEOTIDE SEQUENCE</scope>
    <source>
        <strain evidence="4">Bond</strain>
    </source>
</reference>
<feature type="coiled-coil region" evidence="1">
    <location>
        <begin position="1190"/>
        <end position="1235"/>
    </location>
</feature>
<feature type="compositionally biased region" description="Polar residues" evidence="2">
    <location>
        <begin position="431"/>
        <end position="444"/>
    </location>
</feature>
<feature type="region of interest" description="Disordered" evidence="2">
    <location>
        <begin position="871"/>
        <end position="948"/>
    </location>
</feature>
<dbReference type="Proteomes" id="UP000033188">
    <property type="component" value="Chromosome 3"/>
</dbReference>
<dbReference type="PANTHER" id="PTHR48125">
    <property type="entry name" value="LP07818P1"/>
    <property type="match status" value="1"/>
</dbReference>
<dbReference type="GeneID" id="24565454"/>
<feature type="compositionally biased region" description="Low complexity" evidence="2">
    <location>
        <begin position="445"/>
        <end position="479"/>
    </location>
</feature>
<dbReference type="EMBL" id="LK391709">
    <property type="protein sequence ID" value="CDR96913.1"/>
    <property type="molecule type" value="Genomic_DNA"/>
</dbReference>
<feature type="compositionally biased region" description="Polar residues" evidence="2">
    <location>
        <begin position="656"/>
        <end position="679"/>
    </location>
</feature>
<evidence type="ECO:0000256" key="2">
    <source>
        <dbReference type="SAM" id="MobiDB-lite"/>
    </source>
</evidence>
<evidence type="ECO:0000313" key="5">
    <source>
        <dbReference type="EMBL" id="CDR96913.1"/>
    </source>
</evidence>
<feature type="region of interest" description="Disordered" evidence="2">
    <location>
        <begin position="967"/>
        <end position="1056"/>
    </location>
</feature>
<feature type="compositionally biased region" description="Gly residues" evidence="2">
    <location>
        <begin position="751"/>
        <end position="762"/>
    </location>
</feature>
<name>A0A061BK77_BABBI</name>
<dbReference type="RefSeq" id="XP_012770827.1">
    <property type="nucleotide sequence ID" value="XM_012915373.1"/>
</dbReference>
<evidence type="ECO:0000256" key="1">
    <source>
        <dbReference type="SAM" id="Coils"/>
    </source>
</evidence>
<feature type="compositionally biased region" description="Polar residues" evidence="2">
    <location>
        <begin position="398"/>
        <end position="409"/>
    </location>
</feature>
<feature type="coiled-coil region" evidence="1">
    <location>
        <begin position="1111"/>
        <end position="1142"/>
    </location>
</feature>
<feature type="transmembrane region" description="Helical" evidence="3">
    <location>
        <begin position="1780"/>
        <end position="1801"/>
    </location>
</feature>
<feature type="region of interest" description="Disordered" evidence="2">
    <location>
        <begin position="824"/>
        <end position="847"/>
    </location>
</feature>
<proteinExistence type="predicted"/>
<feature type="compositionally biased region" description="Basic and acidic residues" evidence="2">
    <location>
        <begin position="909"/>
        <end position="927"/>
    </location>
</feature>
<feature type="compositionally biased region" description="Polar residues" evidence="2">
    <location>
        <begin position="767"/>
        <end position="782"/>
    </location>
</feature>
<feature type="compositionally biased region" description="Polar residues" evidence="2">
    <location>
        <begin position="720"/>
        <end position="734"/>
    </location>
</feature>
<gene>
    <name evidence="4" type="ORF">BBBOND_0005470</name>
    <name evidence="5" type="ORF">BBBOND_0308170</name>
</gene>
<feature type="compositionally biased region" description="Gly residues" evidence="2">
    <location>
        <begin position="418"/>
        <end position="429"/>
    </location>
</feature>
<feature type="compositionally biased region" description="Pro residues" evidence="2">
    <location>
        <begin position="574"/>
        <end position="595"/>
    </location>
</feature>
<organism evidence="4">
    <name type="scientific">Babesia bigemina</name>
    <dbReference type="NCBI Taxonomy" id="5866"/>
    <lineage>
        <taxon>Eukaryota</taxon>
        <taxon>Sar</taxon>
        <taxon>Alveolata</taxon>
        <taxon>Apicomplexa</taxon>
        <taxon>Aconoidasida</taxon>
        <taxon>Piroplasmida</taxon>
        <taxon>Babesiidae</taxon>
        <taxon>Babesia</taxon>
    </lineage>
</organism>
<feature type="compositionally biased region" description="Polar residues" evidence="2">
    <location>
        <begin position="625"/>
        <end position="641"/>
    </location>
</feature>
<reference evidence="4" key="3">
    <citation type="submission" date="2014-06" db="EMBL/GenBank/DDBJ databases">
        <authorList>
            <person name="Aslett M."/>
            <person name="De Silva Nishadi"/>
        </authorList>
    </citation>
    <scope>NUCLEOTIDE SEQUENCE</scope>
    <source>
        <strain evidence="4">Bond</strain>
    </source>
</reference>